<comment type="caution">
    <text evidence="1">The sequence shown here is derived from an EMBL/GenBank/DDBJ whole genome shotgun (WGS) entry which is preliminary data.</text>
</comment>
<evidence type="ECO:0000313" key="1">
    <source>
        <dbReference type="EMBL" id="MCC8362358.1"/>
    </source>
</evidence>
<reference evidence="1" key="1">
    <citation type="submission" date="2021-10" db="EMBL/GenBank/DDBJ databases">
        <authorList>
            <person name="Lyu M."/>
            <person name="Wang X."/>
            <person name="Meng X."/>
            <person name="Xu K."/>
        </authorList>
    </citation>
    <scope>NUCLEOTIDE SEQUENCE</scope>
    <source>
        <strain evidence="1">A6</strain>
    </source>
</reference>
<accession>A0ABS8JFH8</accession>
<proteinExistence type="predicted"/>
<name>A0ABS8JFH8_9GAMM</name>
<organism evidence="1 2">
    <name type="scientific">Noviluteimonas lactosilytica</name>
    <dbReference type="NCBI Taxonomy" id="2888523"/>
    <lineage>
        <taxon>Bacteria</taxon>
        <taxon>Pseudomonadati</taxon>
        <taxon>Pseudomonadota</taxon>
        <taxon>Gammaproteobacteria</taxon>
        <taxon>Lysobacterales</taxon>
        <taxon>Lysobacteraceae</taxon>
        <taxon>Noviluteimonas</taxon>
    </lineage>
</organism>
<sequence length="94" mass="10225">MRAWPFAGPGKTIHGQPKTGRTAILAVLYGPCTHAHPSALPHQLLRFSVVPKATAKPGAARIARIAFALRSFNEGLEEWKRAVPSFNTRALPFP</sequence>
<gene>
    <name evidence="1" type="ORF">LK996_04640</name>
</gene>
<protein>
    <submittedName>
        <fullName evidence="1">Uncharacterized protein</fullName>
    </submittedName>
</protein>
<dbReference type="EMBL" id="JAJGAK010000001">
    <property type="protein sequence ID" value="MCC8362358.1"/>
    <property type="molecule type" value="Genomic_DNA"/>
</dbReference>
<dbReference type="Proteomes" id="UP001165293">
    <property type="component" value="Unassembled WGS sequence"/>
</dbReference>
<dbReference type="RefSeq" id="WP_230525966.1">
    <property type="nucleotide sequence ID" value="NZ_JAJGAK010000001.1"/>
</dbReference>
<evidence type="ECO:0000313" key="2">
    <source>
        <dbReference type="Proteomes" id="UP001165293"/>
    </source>
</evidence>
<keyword evidence="2" id="KW-1185">Reference proteome</keyword>